<reference evidence="2 3" key="1">
    <citation type="journal article" date="2019" name="Sci. Rep.">
        <title>A high-quality genome of Eragrostis curvula grass provides insights into Poaceae evolution and supports new strategies to enhance forage quality.</title>
        <authorList>
            <person name="Carballo J."/>
            <person name="Santos B.A.C.M."/>
            <person name="Zappacosta D."/>
            <person name="Garbus I."/>
            <person name="Selva J.P."/>
            <person name="Gallo C.A."/>
            <person name="Diaz A."/>
            <person name="Albertini E."/>
            <person name="Caccamo M."/>
            <person name="Echenique V."/>
        </authorList>
    </citation>
    <scope>NUCLEOTIDE SEQUENCE [LARGE SCALE GENOMIC DNA]</scope>
    <source>
        <strain evidence="3">cv. Victoria</strain>
        <tissue evidence="2">Leaf</tissue>
    </source>
</reference>
<dbReference type="AlphaFoldDB" id="A0A5J9W970"/>
<dbReference type="EMBL" id="RWGY01000004">
    <property type="protein sequence ID" value="TVU44523.1"/>
    <property type="molecule type" value="Genomic_DNA"/>
</dbReference>
<feature type="compositionally biased region" description="Polar residues" evidence="1">
    <location>
        <begin position="119"/>
        <end position="140"/>
    </location>
</feature>
<gene>
    <name evidence="2" type="ORF">EJB05_03968</name>
</gene>
<feature type="region of interest" description="Disordered" evidence="1">
    <location>
        <begin position="80"/>
        <end position="140"/>
    </location>
</feature>
<name>A0A5J9W970_9POAL</name>
<accession>A0A5J9W970</accession>
<evidence type="ECO:0000313" key="2">
    <source>
        <dbReference type="EMBL" id="TVU44523.1"/>
    </source>
</evidence>
<sequence>MQPKLFGWASAVLPTASFVLKHHSGLFRISMAEEDIVGEGRRASFYNEEAHGMSLLHCSTAMEHGCGGVALSPNLHVRHHWSPPKRMNSNSGGIGGADPSRRRPLAVEEGEMDRVEVQMKSSCPGQPNKAPSDTANGGSD</sequence>
<proteinExistence type="predicted"/>
<dbReference type="Proteomes" id="UP000324897">
    <property type="component" value="Chromosome 5"/>
</dbReference>
<evidence type="ECO:0000256" key="1">
    <source>
        <dbReference type="SAM" id="MobiDB-lite"/>
    </source>
</evidence>
<organism evidence="2 3">
    <name type="scientific">Eragrostis curvula</name>
    <name type="common">weeping love grass</name>
    <dbReference type="NCBI Taxonomy" id="38414"/>
    <lineage>
        <taxon>Eukaryota</taxon>
        <taxon>Viridiplantae</taxon>
        <taxon>Streptophyta</taxon>
        <taxon>Embryophyta</taxon>
        <taxon>Tracheophyta</taxon>
        <taxon>Spermatophyta</taxon>
        <taxon>Magnoliopsida</taxon>
        <taxon>Liliopsida</taxon>
        <taxon>Poales</taxon>
        <taxon>Poaceae</taxon>
        <taxon>PACMAD clade</taxon>
        <taxon>Chloridoideae</taxon>
        <taxon>Eragrostideae</taxon>
        <taxon>Eragrostidinae</taxon>
        <taxon>Eragrostis</taxon>
    </lineage>
</organism>
<protein>
    <submittedName>
        <fullName evidence="2">Uncharacterized protein</fullName>
    </submittedName>
</protein>
<comment type="caution">
    <text evidence="2">The sequence shown here is derived from an EMBL/GenBank/DDBJ whole genome shotgun (WGS) entry which is preliminary data.</text>
</comment>
<dbReference type="Gramene" id="TVU44523">
    <property type="protein sequence ID" value="TVU44523"/>
    <property type="gene ID" value="EJB05_03968"/>
</dbReference>
<evidence type="ECO:0000313" key="3">
    <source>
        <dbReference type="Proteomes" id="UP000324897"/>
    </source>
</evidence>
<keyword evidence="3" id="KW-1185">Reference proteome</keyword>
<feature type="non-terminal residue" evidence="2">
    <location>
        <position position="1"/>
    </location>
</feature>